<evidence type="ECO:0000313" key="2">
    <source>
        <dbReference type="EMBL" id="EOY28406.1"/>
    </source>
</evidence>
<sequence length="70" mass="7974">MISKYKEIVFLHLHPKPSIDQSKSNTAKIPPTGDCKRTSRAAYGPKPRLCLCKRRTVTGRNNKIRSHTKL</sequence>
<dbReference type="AlphaFoldDB" id="A0A061GFQ2"/>
<name>A0A061GFQ2_THECC</name>
<dbReference type="HOGENOM" id="CLU_2762997_0_0_1"/>
<proteinExistence type="predicted"/>
<accession>A0A061GFQ2</accession>
<dbReference type="Gramene" id="EOY28406">
    <property type="protein sequence ID" value="EOY28406"/>
    <property type="gene ID" value="TCM_029982"/>
</dbReference>
<feature type="region of interest" description="Disordered" evidence="1">
    <location>
        <begin position="17"/>
        <end position="40"/>
    </location>
</feature>
<reference evidence="2 3" key="1">
    <citation type="journal article" date="2013" name="Genome Biol.">
        <title>The genome sequence of the most widely cultivated cacao type and its use to identify candidate genes regulating pod color.</title>
        <authorList>
            <person name="Motamayor J.C."/>
            <person name="Mockaitis K."/>
            <person name="Schmutz J."/>
            <person name="Haiminen N."/>
            <person name="Iii D.L."/>
            <person name="Cornejo O."/>
            <person name="Findley S.D."/>
            <person name="Zheng P."/>
            <person name="Utro F."/>
            <person name="Royaert S."/>
            <person name="Saski C."/>
            <person name="Jenkins J."/>
            <person name="Podicheti R."/>
            <person name="Zhao M."/>
            <person name="Scheffler B.E."/>
            <person name="Stack J.C."/>
            <person name="Feltus F.A."/>
            <person name="Mustiga G.M."/>
            <person name="Amores F."/>
            <person name="Phillips W."/>
            <person name="Marelli J.P."/>
            <person name="May G.D."/>
            <person name="Shapiro H."/>
            <person name="Ma J."/>
            <person name="Bustamante C.D."/>
            <person name="Schnell R.J."/>
            <person name="Main D."/>
            <person name="Gilbert D."/>
            <person name="Parida L."/>
            <person name="Kuhn D.N."/>
        </authorList>
    </citation>
    <scope>NUCLEOTIDE SEQUENCE [LARGE SCALE GENOMIC DNA]</scope>
    <source>
        <strain evidence="3">cv. Matina 1-6</strain>
    </source>
</reference>
<evidence type="ECO:0000313" key="3">
    <source>
        <dbReference type="Proteomes" id="UP000026915"/>
    </source>
</evidence>
<organism evidence="2 3">
    <name type="scientific">Theobroma cacao</name>
    <name type="common">Cacao</name>
    <name type="synonym">Cocoa</name>
    <dbReference type="NCBI Taxonomy" id="3641"/>
    <lineage>
        <taxon>Eukaryota</taxon>
        <taxon>Viridiplantae</taxon>
        <taxon>Streptophyta</taxon>
        <taxon>Embryophyta</taxon>
        <taxon>Tracheophyta</taxon>
        <taxon>Spermatophyta</taxon>
        <taxon>Magnoliopsida</taxon>
        <taxon>eudicotyledons</taxon>
        <taxon>Gunneridae</taxon>
        <taxon>Pentapetalae</taxon>
        <taxon>rosids</taxon>
        <taxon>malvids</taxon>
        <taxon>Malvales</taxon>
        <taxon>Malvaceae</taxon>
        <taxon>Byttnerioideae</taxon>
        <taxon>Theobroma</taxon>
    </lineage>
</organism>
<gene>
    <name evidence="2" type="ORF">TCM_029982</name>
</gene>
<dbReference type="InParanoid" id="A0A061GFQ2"/>
<dbReference type="Proteomes" id="UP000026915">
    <property type="component" value="Chromosome 6"/>
</dbReference>
<keyword evidence="3" id="KW-1185">Reference proteome</keyword>
<protein>
    <submittedName>
        <fullName evidence="2">Uncharacterized protein</fullName>
    </submittedName>
</protein>
<evidence type="ECO:0000256" key="1">
    <source>
        <dbReference type="SAM" id="MobiDB-lite"/>
    </source>
</evidence>
<dbReference type="EMBL" id="CM001884">
    <property type="protein sequence ID" value="EOY28406.1"/>
    <property type="molecule type" value="Genomic_DNA"/>
</dbReference>